<dbReference type="AlphaFoldDB" id="A0A080N4C3"/>
<sequence>MEFRNAGCSDLPSMRANFVAARRLMARNGNPNQWGRIYPLDEWVVEDVRLGRAVLLVDHEGREGGERVLAQFTVCTGVEPAYGHIEGEWLDDDPYVTVHRLVSTGLKPHSASACLEWVLSRYGNVRADTDPHNTAMLHVLEKAGFTRCGLINLDRTEGDTVRIGFQRHVSVKEWKHDA</sequence>
<comment type="caution">
    <text evidence="1">The sequence shown here is derived from an EMBL/GenBank/DDBJ whole genome shotgun (WGS) entry which is preliminary data.</text>
</comment>
<dbReference type="EMBL" id="ATLK01000001">
    <property type="protein sequence ID" value="KFF31230.1"/>
    <property type="molecule type" value="Genomic_DNA"/>
</dbReference>
<reference evidence="1 2" key="1">
    <citation type="journal article" date="2014" name="Appl. Environ. Microbiol.">
        <title>Genomic encyclopedia of type strains of the genus Bifidobacterium.</title>
        <authorList>
            <person name="Milani C."/>
            <person name="Lugli G.A."/>
            <person name="Duranti S."/>
            <person name="Turroni F."/>
            <person name="Bottacini F."/>
            <person name="Mangifesta M."/>
            <person name="Sanchez B."/>
            <person name="Viappiani A."/>
            <person name="Mancabelli L."/>
            <person name="Taminiau B."/>
            <person name="Delcenserie V."/>
            <person name="Barrangou R."/>
            <person name="Margolles A."/>
            <person name="van Sinderen D."/>
            <person name="Ventura M."/>
        </authorList>
    </citation>
    <scope>NUCLEOTIDE SEQUENCE [LARGE SCALE GENOMIC DNA]</scope>
    <source>
        <strain evidence="1 2">DSM 19703</strain>
    </source>
</reference>
<name>A0A080N4C3_9BIFI</name>
<protein>
    <submittedName>
        <fullName evidence="1">Serine O-acetyltransferase</fullName>
    </submittedName>
</protein>
<keyword evidence="1" id="KW-0808">Transferase</keyword>
<accession>A0A080N4C3</accession>
<dbReference type="Gene3D" id="3.40.630.30">
    <property type="match status" value="1"/>
</dbReference>
<organism evidence="1 2">
    <name type="scientific">Bifidobacterium bombi DSM 19703</name>
    <dbReference type="NCBI Taxonomy" id="1341695"/>
    <lineage>
        <taxon>Bacteria</taxon>
        <taxon>Bacillati</taxon>
        <taxon>Actinomycetota</taxon>
        <taxon>Actinomycetes</taxon>
        <taxon>Bifidobacteriales</taxon>
        <taxon>Bifidobacteriaceae</taxon>
        <taxon>Bifidobacterium</taxon>
    </lineage>
</organism>
<dbReference type="eggNOG" id="COG1670">
    <property type="taxonomic scope" value="Bacteria"/>
</dbReference>
<evidence type="ECO:0000313" key="1">
    <source>
        <dbReference type="EMBL" id="KFF31230.1"/>
    </source>
</evidence>
<dbReference type="STRING" id="1341695.BBOMB_0569"/>
<dbReference type="SUPFAM" id="SSF55729">
    <property type="entry name" value="Acyl-CoA N-acyltransferases (Nat)"/>
    <property type="match status" value="1"/>
</dbReference>
<gene>
    <name evidence="1" type="ORF">BBOMB_0569</name>
</gene>
<evidence type="ECO:0000313" key="2">
    <source>
        <dbReference type="Proteomes" id="UP000028730"/>
    </source>
</evidence>
<dbReference type="GO" id="GO:0016740">
    <property type="term" value="F:transferase activity"/>
    <property type="evidence" value="ECO:0007669"/>
    <property type="project" value="UniProtKB-KW"/>
</dbReference>
<dbReference type="Proteomes" id="UP000028730">
    <property type="component" value="Unassembled WGS sequence"/>
</dbReference>
<keyword evidence="2" id="KW-1185">Reference proteome</keyword>
<dbReference type="InterPro" id="IPR016181">
    <property type="entry name" value="Acyl_CoA_acyltransferase"/>
</dbReference>
<proteinExistence type="predicted"/>